<proteinExistence type="predicted"/>
<evidence type="ECO:0000259" key="1">
    <source>
        <dbReference type="Pfam" id="PF00561"/>
    </source>
</evidence>
<dbReference type="Proteomes" id="UP001651690">
    <property type="component" value="Unassembled WGS sequence"/>
</dbReference>
<comment type="caution">
    <text evidence="2">The sequence shown here is derived from an EMBL/GenBank/DDBJ whole genome shotgun (WGS) entry which is preliminary data.</text>
</comment>
<name>A0ABT1M8U3_9MYCO</name>
<evidence type="ECO:0000313" key="2">
    <source>
        <dbReference type="EMBL" id="MCP9274965.1"/>
    </source>
</evidence>
<gene>
    <name evidence="2" type="ORF">NM203_22500</name>
</gene>
<keyword evidence="3" id="KW-1185">Reference proteome</keyword>
<dbReference type="PRINTS" id="PR00111">
    <property type="entry name" value="ABHYDROLASE"/>
</dbReference>
<dbReference type="Gene3D" id="3.40.50.1820">
    <property type="entry name" value="alpha/beta hydrolase"/>
    <property type="match status" value="1"/>
</dbReference>
<keyword evidence="2" id="KW-0378">Hydrolase</keyword>
<dbReference type="InterPro" id="IPR029058">
    <property type="entry name" value="AB_hydrolase_fold"/>
</dbReference>
<protein>
    <submittedName>
        <fullName evidence="2">Alpha/beta hydrolase</fullName>
    </submittedName>
</protein>
<dbReference type="GO" id="GO:0016787">
    <property type="term" value="F:hydrolase activity"/>
    <property type="evidence" value="ECO:0007669"/>
    <property type="project" value="UniProtKB-KW"/>
</dbReference>
<dbReference type="Pfam" id="PF00561">
    <property type="entry name" value="Abhydrolase_1"/>
    <property type="match status" value="1"/>
</dbReference>
<evidence type="ECO:0000313" key="3">
    <source>
        <dbReference type="Proteomes" id="UP001651690"/>
    </source>
</evidence>
<dbReference type="PANTHER" id="PTHR43433:SF10">
    <property type="entry name" value="AB HYDROLASE-1 DOMAIN-CONTAINING PROTEIN"/>
    <property type="match status" value="1"/>
</dbReference>
<dbReference type="InterPro" id="IPR000073">
    <property type="entry name" value="AB_hydrolase_1"/>
</dbReference>
<reference evidence="2 3" key="1">
    <citation type="submission" date="2022-06" db="EMBL/GenBank/DDBJ databases">
        <title>Mycolicibacterium sp. CAU 1645 isolated from seawater.</title>
        <authorList>
            <person name="Kim W."/>
        </authorList>
    </citation>
    <scope>NUCLEOTIDE SEQUENCE [LARGE SCALE GENOMIC DNA]</scope>
    <source>
        <strain evidence="2 3">CAU 1645</strain>
    </source>
</reference>
<dbReference type="PANTHER" id="PTHR43433">
    <property type="entry name" value="HYDROLASE, ALPHA/BETA FOLD FAMILY PROTEIN"/>
    <property type="match status" value="1"/>
</dbReference>
<accession>A0ABT1M8U3</accession>
<dbReference type="EMBL" id="JANDBD010000009">
    <property type="protein sequence ID" value="MCP9274965.1"/>
    <property type="molecule type" value="Genomic_DNA"/>
</dbReference>
<dbReference type="InterPro" id="IPR050471">
    <property type="entry name" value="AB_hydrolase"/>
</dbReference>
<sequence length="287" mass="31379">MVDPTDGHAVQLRDGRRMGYAVYGDPDGFVVVSAHGGLACRLDVAAADAVARDAGVRLVSPDRPGIGWSDPQPGRTVLDWADDVTDMLDQLGIDRFGAMGWSMGGQYAAAIGYAVPQRVSRVAIVAGALPLTEPGVFPELPAIDRVYTVLSERAPWVARLCFRGMGSAARWAPNTYGRLAARDLGAAEGDILRTEGFGTFASMSKEALRRPNGVVEEYRAWRRPWGFAPEDLEVAVDVWSGTDDKLINERWPTALADRIPRARLCVRSGGHFMAHLHYREIFHALRH</sequence>
<dbReference type="SUPFAM" id="SSF53474">
    <property type="entry name" value="alpha/beta-Hydrolases"/>
    <property type="match status" value="1"/>
</dbReference>
<feature type="domain" description="AB hydrolase-1" evidence="1">
    <location>
        <begin position="31"/>
        <end position="143"/>
    </location>
</feature>
<dbReference type="RefSeq" id="WP_255062671.1">
    <property type="nucleotide sequence ID" value="NZ_JANDBD010000009.1"/>
</dbReference>
<organism evidence="2 3">
    <name type="scientific">Mycolicibacterium arenosum</name>
    <dbReference type="NCBI Taxonomy" id="2952157"/>
    <lineage>
        <taxon>Bacteria</taxon>
        <taxon>Bacillati</taxon>
        <taxon>Actinomycetota</taxon>
        <taxon>Actinomycetes</taxon>
        <taxon>Mycobacteriales</taxon>
        <taxon>Mycobacteriaceae</taxon>
        <taxon>Mycolicibacterium</taxon>
    </lineage>
</organism>